<keyword evidence="1" id="KW-0732">Signal</keyword>
<dbReference type="Proteomes" id="UP000051530">
    <property type="component" value="Unassembled WGS sequence"/>
</dbReference>
<feature type="non-terminal residue" evidence="2">
    <location>
        <position position="1"/>
    </location>
</feature>
<comment type="caution">
    <text evidence="2">The sequence shown here is derived from an EMBL/GenBank/DDBJ whole genome shotgun (WGS) entry which is preliminary data.</text>
</comment>
<reference evidence="2 3" key="1">
    <citation type="submission" date="2015-07" db="EMBL/GenBank/DDBJ databases">
        <title>The genome of Pseudoloma neurophilia, a relevant intracellular parasite of the zebrafish.</title>
        <authorList>
            <person name="Ndikumana S."/>
            <person name="Pelin A."/>
            <person name="Sanders J."/>
            <person name="Corradi N."/>
        </authorList>
    </citation>
    <scope>NUCLEOTIDE SEQUENCE [LARGE SCALE GENOMIC DNA]</scope>
    <source>
        <strain evidence="2 3">MK1</strain>
    </source>
</reference>
<dbReference type="EMBL" id="LGUB01001049">
    <property type="protein sequence ID" value="KRH92283.1"/>
    <property type="molecule type" value="Genomic_DNA"/>
</dbReference>
<organism evidence="2 3">
    <name type="scientific">Pseudoloma neurophilia</name>
    <dbReference type="NCBI Taxonomy" id="146866"/>
    <lineage>
        <taxon>Eukaryota</taxon>
        <taxon>Fungi</taxon>
        <taxon>Fungi incertae sedis</taxon>
        <taxon>Microsporidia</taxon>
        <taxon>Pseudoloma</taxon>
    </lineage>
</organism>
<evidence type="ECO:0000256" key="1">
    <source>
        <dbReference type="SAM" id="SignalP"/>
    </source>
</evidence>
<accession>A0A0R0M1R0</accession>
<dbReference type="VEuPathDB" id="MicrosporidiaDB:M153_82380002"/>
<gene>
    <name evidence="2" type="ORF">M153_82380002</name>
</gene>
<dbReference type="OrthoDB" id="10325745at2759"/>
<protein>
    <submittedName>
        <fullName evidence="2">Uncharacterized protein</fullName>
    </submittedName>
</protein>
<evidence type="ECO:0000313" key="2">
    <source>
        <dbReference type="EMBL" id="KRH92283.1"/>
    </source>
</evidence>
<feature type="chain" id="PRO_5006399094" evidence="1">
    <location>
        <begin position="18"/>
        <end position="263"/>
    </location>
</feature>
<keyword evidence="3" id="KW-1185">Reference proteome</keyword>
<sequence length="263" mass="29204">KMSQIFIFTNFILLILTRTPKLIKHLSTEKFLTAMGTDISLTEDQKGATQFCLKVVDGFNNLSIQLCDKDEVEQAEHNALEKKKNTEHEKLNSHNVMTNNKDSLRKSSLVGPLSAVEAIGGTKKLRNLNPNEDSARLSLTVQAPVLDTEKMTGIEVNLEPERPTPAQAFQIIQADDAGTVRIMNASLCLTLKESDGTIGKKSDQFVAAPCNPKDLNNQFMFIELSKGNNRQLDETKLAALKEAARVSPKLREKIGMDYLELMS</sequence>
<proteinExistence type="predicted"/>
<evidence type="ECO:0000313" key="3">
    <source>
        <dbReference type="Proteomes" id="UP000051530"/>
    </source>
</evidence>
<feature type="signal peptide" evidence="1">
    <location>
        <begin position="1"/>
        <end position="17"/>
    </location>
</feature>
<name>A0A0R0M1R0_9MICR</name>
<dbReference type="AlphaFoldDB" id="A0A0R0M1R0"/>